<accession>A0A2P6Q3E4</accession>
<evidence type="ECO:0000256" key="1">
    <source>
        <dbReference type="SAM" id="MobiDB-lite"/>
    </source>
</evidence>
<name>A0A2P6Q3E4_ROSCH</name>
<feature type="region of interest" description="Disordered" evidence="1">
    <location>
        <begin position="26"/>
        <end position="62"/>
    </location>
</feature>
<reference evidence="2 3" key="1">
    <citation type="journal article" date="2018" name="Nat. Genet.">
        <title>The Rosa genome provides new insights in the design of modern roses.</title>
        <authorList>
            <person name="Bendahmane M."/>
        </authorList>
    </citation>
    <scope>NUCLEOTIDE SEQUENCE [LARGE SCALE GENOMIC DNA]</scope>
    <source>
        <strain evidence="3">cv. Old Blush</strain>
    </source>
</reference>
<keyword evidence="3" id="KW-1185">Reference proteome</keyword>
<dbReference type="EMBL" id="PDCK01000043">
    <property type="protein sequence ID" value="PRQ28705.1"/>
    <property type="molecule type" value="Genomic_DNA"/>
</dbReference>
<dbReference type="AlphaFoldDB" id="A0A2P6Q3E4"/>
<evidence type="ECO:0000313" key="2">
    <source>
        <dbReference type="EMBL" id="PRQ28705.1"/>
    </source>
</evidence>
<dbReference type="Proteomes" id="UP000238479">
    <property type="component" value="Chromosome 5"/>
</dbReference>
<dbReference type="Gramene" id="PRQ28705">
    <property type="protein sequence ID" value="PRQ28705"/>
    <property type="gene ID" value="RchiOBHm_Chr5g0005881"/>
</dbReference>
<proteinExistence type="predicted"/>
<sequence>MRKIFRRPIRIESTLHSVGATALEAKRVANDSDQEVSKPGESDSGKSEADSSGEKREATPST</sequence>
<gene>
    <name evidence="2" type="ORF">RchiOBHm_Chr5g0005881</name>
</gene>
<comment type="caution">
    <text evidence="2">The sequence shown here is derived from an EMBL/GenBank/DDBJ whole genome shotgun (WGS) entry which is preliminary data.</text>
</comment>
<evidence type="ECO:0000313" key="3">
    <source>
        <dbReference type="Proteomes" id="UP000238479"/>
    </source>
</evidence>
<organism evidence="2 3">
    <name type="scientific">Rosa chinensis</name>
    <name type="common">China rose</name>
    <dbReference type="NCBI Taxonomy" id="74649"/>
    <lineage>
        <taxon>Eukaryota</taxon>
        <taxon>Viridiplantae</taxon>
        <taxon>Streptophyta</taxon>
        <taxon>Embryophyta</taxon>
        <taxon>Tracheophyta</taxon>
        <taxon>Spermatophyta</taxon>
        <taxon>Magnoliopsida</taxon>
        <taxon>eudicotyledons</taxon>
        <taxon>Gunneridae</taxon>
        <taxon>Pentapetalae</taxon>
        <taxon>rosids</taxon>
        <taxon>fabids</taxon>
        <taxon>Rosales</taxon>
        <taxon>Rosaceae</taxon>
        <taxon>Rosoideae</taxon>
        <taxon>Rosoideae incertae sedis</taxon>
        <taxon>Rosa</taxon>
    </lineage>
</organism>
<protein>
    <submittedName>
        <fullName evidence="2">Uncharacterized protein</fullName>
    </submittedName>
</protein>